<sequence>MGSPIKDLGFLFVFLPTWKRKKKENEKSDTSNVVMGEEAITGMAALVLLKFIVHDHDNLFVAADAVHSIRICAACALCCASFVDPSIHLSQHSKQDFLGVICIARSCFSFSSAIVEPFTGHYVFALGVQSSLAVLSGFYRYWTREEDCWWHWDMDCGHQRFSSQRLFKLSFLLIFVITTSKVYSEATCSPASVWSSIITGRLKVKNVKKGRKLMGLDMFLLDEKFLSLKVVVSVSETNPLIIYLRNVEKLLESERFYNLFQILLNKISGPTLLIASRNVFRRKNASLMFNKGRWSCFRLTLTAKHLFMLNFARKKLADDKTAKDYNIEGGSVLHLVLVLSGGVDVLWVVTLSLITV</sequence>
<comment type="caution">
    <text evidence="2">The sequence shown here is derived from an EMBL/GenBank/DDBJ whole genome shotgun (WGS) entry which is preliminary data.</text>
</comment>
<dbReference type="InterPro" id="IPR029071">
    <property type="entry name" value="Ubiquitin-like_domsf"/>
</dbReference>
<protein>
    <recommendedName>
        <fullName evidence="1">Ubiquitin-like domain-containing protein</fullName>
    </recommendedName>
</protein>
<reference evidence="2 3" key="1">
    <citation type="submission" date="2021-03" db="EMBL/GenBank/DDBJ databases">
        <authorList>
            <person name="King G.J."/>
            <person name="Bancroft I."/>
            <person name="Baten A."/>
            <person name="Bloomfield J."/>
            <person name="Borpatragohain P."/>
            <person name="He Z."/>
            <person name="Irish N."/>
            <person name="Irwin J."/>
            <person name="Liu K."/>
            <person name="Mauleon R.P."/>
            <person name="Moore J."/>
            <person name="Morris R."/>
            <person name="Ostergaard L."/>
            <person name="Wang B."/>
            <person name="Wells R."/>
        </authorList>
    </citation>
    <scope>NUCLEOTIDE SEQUENCE [LARGE SCALE GENOMIC DNA]</scope>
    <source>
        <strain evidence="2">R-o-18</strain>
        <tissue evidence="2">Leaf</tissue>
    </source>
</reference>
<proteinExistence type="predicted"/>
<keyword evidence="3" id="KW-1185">Reference proteome</keyword>
<dbReference type="Gene3D" id="3.10.20.90">
    <property type="entry name" value="Phosphatidylinositol 3-kinase Catalytic Subunit, Chain A, domain 1"/>
    <property type="match status" value="1"/>
</dbReference>
<dbReference type="PROSITE" id="PS50053">
    <property type="entry name" value="UBIQUITIN_2"/>
    <property type="match status" value="1"/>
</dbReference>
<evidence type="ECO:0000313" key="2">
    <source>
        <dbReference type="EMBL" id="KAG5387590.1"/>
    </source>
</evidence>
<evidence type="ECO:0000313" key="3">
    <source>
        <dbReference type="Proteomes" id="UP000823674"/>
    </source>
</evidence>
<evidence type="ECO:0000259" key="1">
    <source>
        <dbReference type="PROSITE" id="PS50053"/>
    </source>
</evidence>
<name>A0ABQ7LNS4_BRACM</name>
<accession>A0ABQ7LNS4</accession>
<organism evidence="2 3">
    <name type="scientific">Brassica rapa subsp. trilocularis</name>
    <dbReference type="NCBI Taxonomy" id="1813537"/>
    <lineage>
        <taxon>Eukaryota</taxon>
        <taxon>Viridiplantae</taxon>
        <taxon>Streptophyta</taxon>
        <taxon>Embryophyta</taxon>
        <taxon>Tracheophyta</taxon>
        <taxon>Spermatophyta</taxon>
        <taxon>Magnoliopsida</taxon>
        <taxon>eudicotyledons</taxon>
        <taxon>Gunneridae</taxon>
        <taxon>Pentapetalae</taxon>
        <taxon>rosids</taxon>
        <taxon>malvids</taxon>
        <taxon>Brassicales</taxon>
        <taxon>Brassicaceae</taxon>
        <taxon>Brassiceae</taxon>
        <taxon>Brassica</taxon>
    </lineage>
</organism>
<gene>
    <name evidence="2" type="primary">A09g519300.1_BraROA</name>
    <name evidence="2" type="ORF">IGI04_039060</name>
</gene>
<feature type="domain" description="Ubiquitin-like" evidence="1">
    <location>
        <begin position="309"/>
        <end position="342"/>
    </location>
</feature>
<dbReference type="InterPro" id="IPR000626">
    <property type="entry name" value="Ubiquitin-like_dom"/>
</dbReference>
<dbReference type="EMBL" id="JADBGQ010000008">
    <property type="protein sequence ID" value="KAG5387590.1"/>
    <property type="molecule type" value="Genomic_DNA"/>
</dbReference>
<dbReference type="SUPFAM" id="SSF54236">
    <property type="entry name" value="Ubiquitin-like"/>
    <property type="match status" value="1"/>
</dbReference>
<dbReference type="Proteomes" id="UP000823674">
    <property type="component" value="Chromosome A09"/>
</dbReference>